<keyword evidence="5" id="KW-0371">Homeobox</keyword>
<reference evidence="5" key="1">
    <citation type="submission" date="2014-07" db="EMBL/GenBank/DDBJ databases">
        <title>Identification of a novel salt tolerance gene in wild soybean by whole-genome sequencing.</title>
        <authorList>
            <person name="Lam H.-M."/>
            <person name="Qi X."/>
            <person name="Li M.-W."/>
            <person name="Liu X."/>
            <person name="Xie M."/>
            <person name="Ni M."/>
            <person name="Xu X."/>
        </authorList>
    </citation>
    <scope>NUCLEOTIDE SEQUENCE [LARGE SCALE GENOMIC DNA]</scope>
    <source>
        <tissue evidence="5">Root</tissue>
    </source>
</reference>
<dbReference type="PANTHER" id="PTHR48268:SF2">
    <property type="entry name" value="PROTEIN KNATM"/>
    <property type="match status" value="1"/>
</dbReference>
<dbReference type="Pfam" id="PF03791">
    <property type="entry name" value="KNOX2"/>
    <property type="match status" value="1"/>
</dbReference>
<dbReference type="Proteomes" id="UP000053555">
    <property type="component" value="Unassembled WGS sequence"/>
</dbReference>
<feature type="domain" description="KNOX2" evidence="4">
    <location>
        <begin position="97"/>
        <end position="151"/>
    </location>
</feature>
<dbReference type="EMBL" id="KN660981">
    <property type="protein sequence ID" value="KHN15464.1"/>
    <property type="molecule type" value="Genomic_DNA"/>
</dbReference>
<dbReference type="PANTHER" id="PTHR48268">
    <property type="entry name" value="HOMEOBOX PROTEIN KNOTTED-1-LIKE 6 ISOFORM X1"/>
    <property type="match status" value="1"/>
</dbReference>
<dbReference type="GO" id="GO:0005634">
    <property type="term" value="C:nucleus"/>
    <property type="evidence" value="ECO:0007669"/>
    <property type="project" value="UniProtKB-SubCell"/>
</dbReference>
<evidence type="ECO:0000256" key="2">
    <source>
        <dbReference type="ARBA" id="ARBA00023242"/>
    </source>
</evidence>
<dbReference type="GO" id="GO:0003677">
    <property type="term" value="F:DNA binding"/>
    <property type="evidence" value="ECO:0007669"/>
    <property type="project" value="UniProtKB-KW"/>
</dbReference>
<evidence type="ECO:0000259" key="3">
    <source>
        <dbReference type="SMART" id="SM01255"/>
    </source>
</evidence>
<evidence type="ECO:0000259" key="4">
    <source>
        <dbReference type="SMART" id="SM01256"/>
    </source>
</evidence>
<dbReference type="InterPro" id="IPR005540">
    <property type="entry name" value="KNOX1"/>
</dbReference>
<organism evidence="5">
    <name type="scientific">Glycine soja</name>
    <name type="common">Wild soybean</name>
    <dbReference type="NCBI Taxonomy" id="3848"/>
    <lineage>
        <taxon>Eukaryota</taxon>
        <taxon>Viridiplantae</taxon>
        <taxon>Streptophyta</taxon>
        <taxon>Embryophyta</taxon>
        <taxon>Tracheophyta</taxon>
        <taxon>Spermatophyta</taxon>
        <taxon>Magnoliopsida</taxon>
        <taxon>eudicotyledons</taxon>
        <taxon>Gunneridae</taxon>
        <taxon>Pentapetalae</taxon>
        <taxon>rosids</taxon>
        <taxon>fabids</taxon>
        <taxon>Fabales</taxon>
        <taxon>Fabaceae</taxon>
        <taxon>Papilionoideae</taxon>
        <taxon>50 kb inversion clade</taxon>
        <taxon>NPAAA clade</taxon>
        <taxon>indigoferoid/millettioid clade</taxon>
        <taxon>Phaseoleae</taxon>
        <taxon>Glycine</taxon>
        <taxon>Glycine subgen. Soja</taxon>
    </lineage>
</organism>
<gene>
    <name evidence="5" type="ORF">glysoja_036332</name>
</gene>
<dbReference type="SMART" id="SM01256">
    <property type="entry name" value="KNOX2"/>
    <property type="match status" value="1"/>
</dbReference>
<protein>
    <submittedName>
        <fullName evidence="5">Homeobox protein knotted-1-like 6</fullName>
    </submittedName>
</protein>
<dbReference type="AlphaFoldDB" id="A0A0B2Q638"/>
<keyword evidence="2" id="KW-0539">Nucleus</keyword>
<evidence type="ECO:0000313" key="5">
    <source>
        <dbReference type="EMBL" id="KHN15464.1"/>
    </source>
</evidence>
<dbReference type="Pfam" id="PF03790">
    <property type="entry name" value="KNOX1"/>
    <property type="match status" value="1"/>
</dbReference>
<accession>A0A0B2Q638</accession>
<sequence>VKFVSKFCDIQLVREIIKLARDMEARQIGGNGSGRKGVEGSDHVEIKENEEVLKKIIATHPLYEVLIQSHISCLKVGLIEAGEFDATSDAWKKLVNSKSKATPSPNTSELDHFMEAYCMALSKLQEAIEEPTKETNAFIRATYLQLKELNELN</sequence>
<feature type="non-terminal residue" evidence="5">
    <location>
        <position position="1"/>
    </location>
</feature>
<feature type="domain" description="KNOX1" evidence="3">
    <location>
        <begin position="51"/>
        <end position="93"/>
    </location>
</feature>
<dbReference type="SMART" id="SM01255">
    <property type="entry name" value="KNOX1"/>
    <property type="match status" value="1"/>
</dbReference>
<evidence type="ECO:0000256" key="1">
    <source>
        <dbReference type="ARBA" id="ARBA00004123"/>
    </source>
</evidence>
<comment type="subcellular location">
    <subcellularLocation>
        <location evidence="1">Nucleus</location>
    </subcellularLocation>
</comment>
<dbReference type="InterPro" id="IPR053363">
    <property type="entry name" value="Leaf_patterning_domain"/>
</dbReference>
<name>A0A0B2Q638_GLYSO</name>
<keyword evidence="5" id="KW-0238">DNA-binding</keyword>
<dbReference type="InterPro" id="IPR005541">
    <property type="entry name" value="KNOX2"/>
</dbReference>
<proteinExistence type="predicted"/>